<accession>A0A8J2KL48</accession>
<proteinExistence type="predicted"/>
<evidence type="ECO:0008006" key="4">
    <source>
        <dbReference type="Google" id="ProtNLM"/>
    </source>
</evidence>
<comment type="caution">
    <text evidence="2">The sequence shown here is derived from an EMBL/GenBank/DDBJ whole genome shotgun (WGS) entry which is preliminary data.</text>
</comment>
<reference evidence="2" key="1">
    <citation type="submission" date="2021-06" db="EMBL/GenBank/DDBJ databases">
        <authorList>
            <person name="Hodson N. C."/>
            <person name="Mongue J. A."/>
            <person name="Jaron S. K."/>
        </authorList>
    </citation>
    <scope>NUCLEOTIDE SEQUENCE</scope>
</reference>
<feature type="transmembrane region" description="Helical" evidence="1">
    <location>
        <begin position="485"/>
        <end position="506"/>
    </location>
</feature>
<evidence type="ECO:0000313" key="2">
    <source>
        <dbReference type="EMBL" id="CAG7727226.1"/>
    </source>
</evidence>
<feature type="transmembrane region" description="Helical" evidence="1">
    <location>
        <begin position="419"/>
        <end position="438"/>
    </location>
</feature>
<feature type="transmembrane region" description="Helical" evidence="1">
    <location>
        <begin position="526"/>
        <end position="545"/>
    </location>
</feature>
<organism evidence="2 3">
    <name type="scientific">Allacma fusca</name>
    <dbReference type="NCBI Taxonomy" id="39272"/>
    <lineage>
        <taxon>Eukaryota</taxon>
        <taxon>Metazoa</taxon>
        <taxon>Ecdysozoa</taxon>
        <taxon>Arthropoda</taxon>
        <taxon>Hexapoda</taxon>
        <taxon>Collembola</taxon>
        <taxon>Symphypleona</taxon>
        <taxon>Sminthuridae</taxon>
        <taxon>Allacma</taxon>
    </lineage>
</organism>
<dbReference type="AlphaFoldDB" id="A0A8J2KL48"/>
<dbReference type="EMBL" id="CAJVCH010145442">
    <property type="protein sequence ID" value="CAG7727226.1"/>
    <property type="molecule type" value="Genomic_DNA"/>
</dbReference>
<feature type="transmembrane region" description="Helical" evidence="1">
    <location>
        <begin position="358"/>
        <end position="380"/>
    </location>
</feature>
<gene>
    <name evidence="2" type="ORF">AFUS01_LOCUS16079</name>
</gene>
<sequence length="623" mass="70699">MYVIPDTLIRLTQVFCTSELKELVVTLSSLVEQCKTKIIQGTGFVVASFILILNLCLVLFAIWEDDLNSFGNPNFKLTFFTEKALILVYIIGDAASFSMIMYAYLFVTTFGVVILNVYEQLMEEFDVNYLRGDFSIESKEIAWSLHKSLDEFTKQLFALKRVMDIYSKIGSIYILALIYHSAVNLFRLLNAISNKNEVSFLINSMALNVYCVVSLVYIAYFGNHLSQRAQEIKENILAANVLAETLSHGKISKLLSWLPTWDWKLSAFEMCAVNHTIIPTLVILFLFLCISSDVLTSNSLEVVLQSSKLSDHITFALVYSMYVIPDTLIRLTQGFCTSELKELVVTLSSLVEQCKTKIIQGTGFVVVSFILILNLSFILYEVSEDDSHGFANPNFKLTYFNHKLLTVIYVFLDATSYTAIMNAYLFVTTFGVIILNVYEQLVKKLGVIYLRGDFETESKAVAWSQSKWLDGCTKQLFALRRVMDIYSKVGGIYILAIIYHSAVNLFRLLNSISNQNDVALLVNSKALNIFSVVSLGFIAYFGNFLSKRSQEIKQNILATHVLARPLRHDEISKLLCWILTWDFKLSAFDMCDVTHAIIPTVISSIFPCMILIFQLRLSENEEI</sequence>
<feature type="transmembrane region" description="Helical" evidence="1">
    <location>
        <begin position="43"/>
        <end position="63"/>
    </location>
</feature>
<protein>
    <recommendedName>
        <fullName evidence="4">Odorant receptor</fullName>
    </recommendedName>
</protein>
<feature type="transmembrane region" description="Helical" evidence="1">
    <location>
        <begin position="198"/>
        <end position="220"/>
    </location>
</feature>
<keyword evidence="1" id="KW-1133">Transmembrane helix</keyword>
<keyword evidence="1" id="KW-0472">Membrane</keyword>
<feature type="transmembrane region" description="Helical" evidence="1">
    <location>
        <begin position="593"/>
        <end position="615"/>
    </location>
</feature>
<evidence type="ECO:0000256" key="1">
    <source>
        <dbReference type="SAM" id="Phobius"/>
    </source>
</evidence>
<feature type="transmembrane region" description="Helical" evidence="1">
    <location>
        <begin position="165"/>
        <end position="186"/>
    </location>
</feature>
<keyword evidence="3" id="KW-1185">Reference proteome</keyword>
<keyword evidence="1" id="KW-0812">Transmembrane</keyword>
<evidence type="ECO:0000313" key="3">
    <source>
        <dbReference type="Proteomes" id="UP000708208"/>
    </source>
</evidence>
<name>A0A8J2KL48_9HEXA</name>
<dbReference type="Proteomes" id="UP000708208">
    <property type="component" value="Unassembled WGS sequence"/>
</dbReference>